<evidence type="ECO:0000313" key="2">
    <source>
        <dbReference type="Proteomes" id="UP000075880"/>
    </source>
</evidence>
<reference evidence="1" key="1">
    <citation type="submission" date="2024-04" db="UniProtKB">
        <authorList>
            <consortium name="EnsemblMetazoa"/>
        </authorList>
    </citation>
    <scope>IDENTIFICATION</scope>
    <source>
        <strain evidence="1">EBRO</strain>
    </source>
</reference>
<dbReference type="EnsemblMetazoa" id="ENSAATROPT002699">
    <property type="protein sequence ID" value="ENSAATROPP002593"/>
    <property type="gene ID" value="ENSAATROPG002138"/>
</dbReference>
<name>A0AAG5CVQ5_ANOAO</name>
<accession>A0AAG5CVQ5</accession>
<proteinExistence type="predicted"/>
<dbReference type="Proteomes" id="UP000075880">
    <property type="component" value="Unassembled WGS sequence"/>
</dbReference>
<dbReference type="AlphaFoldDB" id="A0AAG5CVQ5"/>
<evidence type="ECO:0000313" key="1">
    <source>
        <dbReference type="EnsemblMetazoa" id="ENSAATROPP002593"/>
    </source>
</evidence>
<keyword evidence="2" id="KW-1185">Reference proteome</keyword>
<protein>
    <submittedName>
        <fullName evidence="1">Uncharacterized protein</fullName>
    </submittedName>
</protein>
<organism evidence="1 2">
    <name type="scientific">Anopheles atroparvus</name>
    <name type="common">European mosquito</name>
    <dbReference type="NCBI Taxonomy" id="41427"/>
    <lineage>
        <taxon>Eukaryota</taxon>
        <taxon>Metazoa</taxon>
        <taxon>Ecdysozoa</taxon>
        <taxon>Arthropoda</taxon>
        <taxon>Hexapoda</taxon>
        <taxon>Insecta</taxon>
        <taxon>Pterygota</taxon>
        <taxon>Neoptera</taxon>
        <taxon>Endopterygota</taxon>
        <taxon>Diptera</taxon>
        <taxon>Nematocera</taxon>
        <taxon>Culicoidea</taxon>
        <taxon>Culicidae</taxon>
        <taxon>Anophelinae</taxon>
        <taxon>Anopheles</taxon>
    </lineage>
</organism>
<sequence>AASFPESSVSSVRLLTRSQAEGESLASGTKRNIRESSVPSTTFDWKRKTVTGGVGGRAIVPFRSSSPFIYLFNS</sequence>